<dbReference type="AlphaFoldDB" id="A0A8J3Y5B2"/>
<dbReference type="SUPFAM" id="SSF50998">
    <property type="entry name" value="Quinoprotein alcohol dehydrogenase-like"/>
    <property type="match status" value="1"/>
</dbReference>
<dbReference type="Pfam" id="PF13360">
    <property type="entry name" value="PQQ_2"/>
    <property type="match status" value="1"/>
</dbReference>
<dbReference type="Gene3D" id="2.130.10.10">
    <property type="entry name" value="YVTN repeat-like/Quinoprotein amine dehydrogenase"/>
    <property type="match status" value="1"/>
</dbReference>
<proteinExistence type="predicted"/>
<dbReference type="EMBL" id="BOOY01000005">
    <property type="protein sequence ID" value="GIJ01674.1"/>
    <property type="molecule type" value="Genomic_DNA"/>
</dbReference>
<feature type="domain" description="Pyrrolo-quinoline quinone repeat" evidence="1">
    <location>
        <begin position="86"/>
        <end position="309"/>
    </location>
</feature>
<comment type="caution">
    <text evidence="2">The sequence shown here is derived from an EMBL/GenBank/DDBJ whole genome shotgun (WGS) entry which is preliminary data.</text>
</comment>
<organism evidence="2 3">
    <name type="scientific">Spirilliplanes yamanashiensis</name>
    <dbReference type="NCBI Taxonomy" id="42233"/>
    <lineage>
        <taxon>Bacteria</taxon>
        <taxon>Bacillati</taxon>
        <taxon>Actinomycetota</taxon>
        <taxon>Actinomycetes</taxon>
        <taxon>Micromonosporales</taxon>
        <taxon>Micromonosporaceae</taxon>
        <taxon>Spirilliplanes</taxon>
    </lineage>
</organism>
<accession>A0A8J3Y5B2</accession>
<dbReference type="InterPro" id="IPR002372">
    <property type="entry name" value="PQQ_rpt_dom"/>
</dbReference>
<dbReference type="Proteomes" id="UP000652013">
    <property type="component" value="Unassembled WGS sequence"/>
</dbReference>
<name>A0A8J3Y5B2_9ACTN</name>
<evidence type="ECO:0000313" key="2">
    <source>
        <dbReference type="EMBL" id="GIJ01674.1"/>
    </source>
</evidence>
<evidence type="ECO:0000313" key="3">
    <source>
        <dbReference type="Proteomes" id="UP000652013"/>
    </source>
</evidence>
<sequence length="427" mass="44898">MIDLGVLPHEPAAPSAEPPPPPRARLRAWRPFALTLAAVLLATVTAGGRLTPPDRPLVIPAAAGDATLLGGEHYFVVSGQEPTRLVSTYALADGALLSRTPLAVAGALTDLRLAGGVLVVSHQADLVGGEATVGLDTRTGGRLWRHPARLTGFSPDGLVLLLDQPGSVGAQTWTAARPRDGVVAWQHVVPPAAVTELAPGGRVVTAEVTGRVEIRDADTGRVTAAAQVPAQRQWRDGGINMWADHDLLLLGGPDGIDAYDLGTLVARWHRDTDLSRYFVLPQCGDALCLFGRFGGLQVLDPATGRSRWSAERWGVAERVGAYMLASLDSGPVWDRPLVVLDAATGDPRGTLGAWQPVGEPLPGGRIVAVRQTPADRQVRYAVIDPATVSVRLLGVADGVAGRCAATTDRLVCRREDATVGVWPLVAP</sequence>
<evidence type="ECO:0000259" key="1">
    <source>
        <dbReference type="Pfam" id="PF13360"/>
    </source>
</evidence>
<dbReference type="InterPro" id="IPR015943">
    <property type="entry name" value="WD40/YVTN_repeat-like_dom_sf"/>
</dbReference>
<keyword evidence="3" id="KW-1185">Reference proteome</keyword>
<protein>
    <recommendedName>
        <fullName evidence="1">Pyrrolo-quinoline quinone repeat domain-containing protein</fullName>
    </recommendedName>
</protein>
<dbReference type="RefSeq" id="WP_203936984.1">
    <property type="nucleotide sequence ID" value="NZ_BAAAGJ010000005.1"/>
</dbReference>
<dbReference type="InterPro" id="IPR011047">
    <property type="entry name" value="Quinoprotein_ADH-like_sf"/>
</dbReference>
<reference evidence="2" key="1">
    <citation type="submission" date="2021-01" db="EMBL/GenBank/DDBJ databases">
        <title>Whole genome shotgun sequence of Spirilliplanes yamanashiensis NBRC 15828.</title>
        <authorList>
            <person name="Komaki H."/>
            <person name="Tamura T."/>
        </authorList>
    </citation>
    <scope>NUCLEOTIDE SEQUENCE</scope>
    <source>
        <strain evidence="2">NBRC 15828</strain>
    </source>
</reference>
<gene>
    <name evidence="2" type="ORF">Sya03_10260</name>
</gene>